<dbReference type="PANTHER" id="PTHR22993">
    <property type="entry name" value="FORMAMIDOPYRIMIDINE-DNA GLYCOSYLASE"/>
    <property type="match status" value="1"/>
</dbReference>
<dbReference type="InterPro" id="IPR010979">
    <property type="entry name" value="Ribosomal_uS13-like_H2TH"/>
</dbReference>
<evidence type="ECO:0000256" key="8">
    <source>
        <dbReference type="ARBA" id="ARBA00022833"/>
    </source>
</evidence>
<keyword evidence="12" id="KW-0511">Multifunctional enzyme</keyword>
<name>M0QI48_9ACTN</name>
<dbReference type="PROSITE" id="PS01242">
    <property type="entry name" value="ZF_FPG_1"/>
    <property type="match status" value="1"/>
</dbReference>
<comment type="catalytic activity">
    <reaction evidence="1">
        <text>Hydrolysis of DNA containing ring-opened 7-methylguanine residues, releasing 2,6-diamino-4-hydroxy-5-(N-methyl)formamidopyrimidine.</text>
        <dbReference type="EC" id="3.2.2.23"/>
    </reaction>
</comment>
<dbReference type="OrthoDB" id="9800855at2"/>
<dbReference type="Pfam" id="PF01149">
    <property type="entry name" value="Fapy_DNA_glyco"/>
    <property type="match status" value="1"/>
</dbReference>
<dbReference type="Gene3D" id="3.20.190.10">
    <property type="entry name" value="MutM-like, N-terminal"/>
    <property type="match status" value="1"/>
</dbReference>
<evidence type="ECO:0000256" key="11">
    <source>
        <dbReference type="ARBA" id="ARBA00023239"/>
    </source>
</evidence>
<dbReference type="AlphaFoldDB" id="M0QI48"/>
<dbReference type="Proteomes" id="UP000011666">
    <property type="component" value="Unassembled WGS sequence"/>
</dbReference>
<dbReference type="InterPro" id="IPR000214">
    <property type="entry name" value="Znf_DNA_glyclase/AP_lyase"/>
</dbReference>
<dbReference type="InterPro" id="IPR015886">
    <property type="entry name" value="H2TH_FPG"/>
</dbReference>
<evidence type="ECO:0000313" key="18">
    <source>
        <dbReference type="EMBL" id="GAC68223.1"/>
    </source>
</evidence>
<comment type="similarity">
    <text evidence="3">Belongs to the FPG family.</text>
</comment>
<evidence type="ECO:0000256" key="4">
    <source>
        <dbReference type="ARBA" id="ARBA00022723"/>
    </source>
</evidence>
<dbReference type="InterPro" id="IPR015887">
    <property type="entry name" value="DNA_glyclase_Znf_dom_DNA_BS"/>
</dbReference>
<dbReference type="GO" id="GO:0034039">
    <property type="term" value="F:8-oxo-7,8-dihydroguanine DNA N-glycosylase activity"/>
    <property type="evidence" value="ECO:0007669"/>
    <property type="project" value="TreeGrafter"/>
</dbReference>
<keyword evidence="19" id="KW-1185">Reference proteome</keyword>
<dbReference type="Gene3D" id="1.10.8.50">
    <property type="match status" value="1"/>
</dbReference>
<dbReference type="PROSITE" id="PS51066">
    <property type="entry name" value="ZF_FPG_2"/>
    <property type="match status" value="1"/>
</dbReference>
<dbReference type="SUPFAM" id="SSF81624">
    <property type="entry name" value="N-terminal domain of MutM-like DNA repair proteins"/>
    <property type="match status" value="1"/>
</dbReference>
<gene>
    <name evidence="18" type="ORF">GS4_14_00540</name>
</gene>
<evidence type="ECO:0000256" key="6">
    <source>
        <dbReference type="ARBA" id="ARBA00022771"/>
    </source>
</evidence>
<evidence type="ECO:0000256" key="1">
    <source>
        <dbReference type="ARBA" id="ARBA00001668"/>
    </source>
</evidence>
<keyword evidence="6 15" id="KW-0863">Zinc-finger</keyword>
<evidence type="ECO:0000313" key="19">
    <source>
        <dbReference type="Proteomes" id="UP000011666"/>
    </source>
</evidence>
<organism evidence="18 19">
    <name type="scientific">Gordonia soli NBRC 108243</name>
    <dbReference type="NCBI Taxonomy" id="1223545"/>
    <lineage>
        <taxon>Bacteria</taxon>
        <taxon>Bacillati</taxon>
        <taxon>Actinomycetota</taxon>
        <taxon>Actinomycetes</taxon>
        <taxon>Mycobacteriales</taxon>
        <taxon>Gordoniaceae</taxon>
        <taxon>Gordonia</taxon>
    </lineage>
</organism>
<dbReference type="GO" id="GO:0006284">
    <property type="term" value="P:base-excision repair"/>
    <property type="evidence" value="ECO:0007669"/>
    <property type="project" value="InterPro"/>
</dbReference>
<evidence type="ECO:0000259" key="16">
    <source>
        <dbReference type="PROSITE" id="PS51066"/>
    </source>
</evidence>
<dbReference type="EMBL" id="BANX01000014">
    <property type="protein sequence ID" value="GAC68223.1"/>
    <property type="molecule type" value="Genomic_DNA"/>
</dbReference>
<dbReference type="Pfam" id="PF06831">
    <property type="entry name" value="H2TH"/>
    <property type="match status" value="1"/>
</dbReference>
<dbReference type="InterPro" id="IPR010663">
    <property type="entry name" value="Znf_FPG/IleRS"/>
</dbReference>
<keyword evidence="9" id="KW-0238">DNA-binding</keyword>
<evidence type="ECO:0000256" key="15">
    <source>
        <dbReference type="PROSITE-ProRule" id="PRU00391"/>
    </source>
</evidence>
<dbReference type="PROSITE" id="PS51068">
    <property type="entry name" value="FPG_CAT"/>
    <property type="match status" value="1"/>
</dbReference>
<dbReference type="SMART" id="SM00898">
    <property type="entry name" value="Fapy_DNA_glyco"/>
    <property type="match status" value="1"/>
</dbReference>
<evidence type="ECO:0000256" key="7">
    <source>
        <dbReference type="ARBA" id="ARBA00022801"/>
    </source>
</evidence>
<keyword evidence="8" id="KW-0862">Zinc</keyword>
<evidence type="ECO:0000256" key="3">
    <source>
        <dbReference type="ARBA" id="ARBA00009409"/>
    </source>
</evidence>
<comment type="cofactor">
    <cofactor evidence="2">
        <name>Zn(2+)</name>
        <dbReference type="ChEBI" id="CHEBI:29105"/>
    </cofactor>
</comment>
<dbReference type="GO" id="GO:0008270">
    <property type="term" value="F:zinc ion binding"/>
    <property type="evidence" value="ECO:0007669"/>
    <property type="project" value="UniProtKB-KW"/>
</dbReference>
<dbReference type="eggNOG" id="COG0266">
    <property type="taxonomic scope" value="Bacteria"/>
</dbReference>
<dbReference type="Pfam" id="PF06827">
    <property type="entry name" value="zf-FPG_IleRS"/>
    <property type="match status" value="1"/>
</dbReference>
<feature type="domain" description="FPG-type" evidence="16">
    <location>
        <begin position="247"/>
        <end position="281"/>
    </location>
</feature>
<dbReference type="GO" id="GO:0140078">
    <property type="term" value="F:class I DNA-(apurinic or apyrimidinic site) endonuclease activity"/>
    <property type="evidence" value="ECO:0007669"/>
    <property type="project" value="UniProtKB-EC"/>
</dbReference>
<evidence type="ECO:0000256" key="5">
    <source>
        <dbReference type="ARBA" id="ARBA00022763"/>
    </source>
</evidence>
<dbReference type="SMART" id="SM01232">
    <property type="entry name" value="H2TH"/>
    <property type="match status" value="1"/>
</dbReference>
<evidence type="ECO:0000256" key="9">
    <source>
        <dbReference type="ARBA" id="ARBA00023125"/>
    </source>
</evidence>
<proteinExistence type="inferred from homology"/>
<comment type="catalytic activity">
    <reaction evidence="14">
        <text>2'-deoxyribonucleotide-(2'-deoxyribose 5'-phosphate)-2'-deoxyribonucleotide-DNA = a 3'-end 2'-deoxyribonucleotide-(2,3-dehydro-2,3-deoxyribose 5'-phosphate)-DNA + a 5'-end 5'-phospho-2'-deoxyribonucleoside-DNA + H(+)</text>
        <dbReference type="Rhea" id="RHEA:66592"/>
        <dbReference type="Rhea" id="RHEA-COMP:13180"/>
        <dbReference type="Rhea" id="RHEA-COMP:16897"/>
        <dbReference type="Rhea" id="RHEA-COMP:17067"/>
        <dbReference type="ChEBI" id="CHEBI:15378"/>
        <dbReference type="ChEBI" id="CHEBI:136412"/>
        <dbReference type="ChEBI" id="CHEBI:157695"/>
        <dbReference type="ChEBI" id="CHEBI:167181"/>
        <dbReference type="EC" id="4.2.99.18"/>
    </reaction>
</comment>
<dbReference type="InterPro" id="IPR035937">
    <property type="entry name" value="FPG_N"/>
</dbReference>
<comment type="caution">
    <text evidence="18">The sequence shown here is derived from an EMBL/GenBank/DDBJ whole genome shotgun (WGS) entry which is preliminary data.</text>
</comment>
<evidence type="ECO:0000256" key="10">
    <source>
        <dbReference type="ARBA" id="ARBA00023204"/>
    </source>
</evidence>
<dbReference type="SUPFAM" id="SSF57716">
    <property type="entry name" value="Glucocorticoid receptor-like (DNA-binding domain)"/>
    <property type="match status" value="1"/>
</dbReference>
<evidence type="ECO:0000256" key="12">
    <source>
        <dbReference type="ARBA" id="ARBA00023268"/>
    </source>
</evidence>
<dbReference type="GO" id="GO:0003684">
    <property type="term" value="F:damaged DNA binding"/>
    <property type="evidence" value="ECO:0007669"/>
    <property type="project" value="InterPro"/>
</dbReference>
<reference evidence="18 19" key="1">
    <citation type="submission" date="2013-01" db="EMBL/GenBank/DDBJ databases">
        <title>Whole genome shotgun sequence of Gordonia soli NBRC 108243.</title>
        <authorList>
            <person name="Isaki-Nakamura S."/>
            <person name="Hosoyama A."/>
            <person name="Tsuchikane K."/>
            <person name="Ando Y."/>
            <person name="Baba S."/>
            <person name="Ohji S."/>
            <person name="Hamada M."/>
            <person name="Tamura T."/>
            <person name="Yamazoe A."/>
            <person name="Yamazaki S."/>
            <person name="Fujita N."/>
        </authorList>
    </citation>
    <scope>NUCLEOTIDE SEQUENCE [LARGE SCALE GENOMIC DNA]</scope>
    <source>
        <strain evidence="18 19">NBRC 108243</strain>
    </source>
</reference>
<keyword evidence="11" id="KW-0456">Lyase</keyword>
<sequence>MPELPEVAAIADYVDGRAAGLPIRRVDIASLSVLKTADPPYSALTGRIVSSSERIGKYLIIHTVPGPDGPADEPTIDLIVHLSRAGWLRWSEDLSPKPLRPGGKSPIAIRVHCGLPGEGFDVTEAGTQKRLAVWIVRDPSEVERIATLGPDVLAVSRDEFAAILRGSSARIKNLLTDQRTIAGVGNAYSDEILHTAKLSPFATSKNLDDAQIDSLYETTRAVLTDATSRLEGQEVARLKSEKRTGLRVHARTGLPCPVCGDTIREVSFSDRSFQYCPTCQTDGKVLADRRMSRLLK</sequence>
<dbReference type="InterPro" id="IPR012319">
    <property type="entry name" value="FPG_cat"/>
</dbReference>
<feature type="domain" description="Formamidopyrimidine-DNA glycosylase catalytic" evidence="17">
    <location>
        <begin position="2"/>
        <end position="103"/>
    </location>
</feature>
<accession>M0QI48</accession>
<evidence type="ECO:0000256" key="14">
    <source>
        <dbReference type="ARBA" id="ARBA00044632"/>
    </source>
</evidence>
<keyword evidence="5" id="KW-0227">DNA damage</keyword>
<keyword evidence="10" id="KW-0234">DNA repair</keyword>
<dbReference type="SUPFAM" id="SSF46946">
    <property type="entry name" value="S13-like H2TH domain"/>
    <property type="match status" value="1"/>
</dbReference>
<evidence type="ECO:0000256" key="13">
    <source>
        <dbReference type="ARBA" id="ARBA00023295"/>
    </source>
</evidence>
<evidence type="ECO:0000256" key="2">
    <source>
        <dbReference type="ARBA" id="ARBA00001947"/>
    </source>
</evidence>
<dbReference type="RefSeq" id="WP_007620186.1">
    <property type="nucleotide sequence ID" value="NZ_BANX01000014.1"/>
</dbReference>
<dbReference type="STRING" id="1223545.GS4_14_00540"/>
<protein>
    <submittedName>
        <fullName evidence="18">Putative DNA glycosylase</fullName>
    </submittedName>
</protein>
<dbReference type="PANTHER" id="PTHR22993:SF9">
    <property type="entry name" value="FORMAMIDOPYRIMIDINE-DNA GLYCOSYLASE"/>
    <property type="match status" value="1"/>
</dbReference>
<keyword evidence="4" id="KW-0479">Metal-binding</keyword>
<evidence type="ECO:0000259" key="17">
    <source>
        <dbReference type="PROSITE" id="PS51068"/>
    </source>
</evidence>
<keyword evidence="7" id="KW-0378">Hydrolase</keyword>
<keyword evidence="13" id="KW-0326">Glycosidase</keyword>